<reference evidence="1 2" key="1">
    <citation type="submission" date="2020-08" db="EMBL/GenBank/DDBJ databases">
        <title>Genomic Encyclopedia of Type Strains, Phase IV (KMG-IV): sequencing the most valuable type-strain genomes for metagenomic binning, comparative biology and taxonomic classification.</title>
        <authorList>
            <person name="Goeker M."/>
        </authorList>
    </citation>
    <scope>NUCLEOTIDE SEQUENCE [LARGE SCALE GENOMIC DNA]</scope>
    <source>
        <strain evidence="1 2">DSM 14925</strain>
    </source>
</reference>
<dbReference type="Pfam" id="PF10117">
    <property type="entry name" value="McrBC"/>
    <property type="match status" value="1"/>
</dbReference>
<keyword evidence="2" id="KW-1185">Reference proteome</keyword>
<dbReference type="PANTHER" id="PTHR38733">
    <property type="entry name" value="PROTEIN MCRC"/>
    <property type="match status" value="1"/>
</dbReference>
<gene>
    <name evidence="1" type="ORF">HNQ37_000015</name>
</gene>
<dbReference type="RefSeq" id="WP_183538052.1">
    <property type="nucleotide sequence ID" value="NZ_JACHHV010000001.1"/>
</dbReference>
<sequence>MQTNDAIPIKNVYYMLAYAYQILSFSEFKNFSAEDFENIKDLYSEILLIGVPVLIRSGLLKDYIRVNERTSVIRGKIDINSSVKQNSLVDKKLVTIYDEFSEDILLNQILKATILYLSNFPKLTKDKRKKFYGFLVYFSNVSDVKLNLNLWKNVQYNRQNTRYQFLIDICHLLYKEMLISDGDFSNDYSLEDEQRLSSLYEKFIFAFYKRETQYDVTHPQIPWKVDNGIYDALPIMQTDIMVQNQNKTLIIDTKFYSENMAKRFEGGVAKQKSANLYQIFAYVNNWQAKFDETVSGMLLYAKTHSEEQPNHHYEINGNNISIITIDLNCDFEEIKKNLLTLVAKFLK</sequence>
<accession>A0A841C4H0</accession>
<dbReference type="PIRSF" id="PIRSF003109">
    <property type="entry name" value="McrC"/>
    <property type="match status" value="1"/>
</dbReference>
<evidence type="ECO:0000313" key="2">
    <source>
        <dbReference type="Proteomes" id="UP000562464"/>
    </source>
</evidence>
<evidence type="ECO:0000313" key="1">
    <source>
        <dbReference type="EMBL" id="MBB5887147.1"/>
    </source>
</evidence>
<dbReference type="InterPro" id="IPR019292">
    <property type="entry name" value="McrC"/>
</dbReference>
<protein>
    <submittedName>
        <fullName evidence="1">5-methylcytosine-specific restriction enzyme subunit McrC</fullName>
    </submittedName>
</protein>
<dbReference type="PANTHER" id="PTHR38733:SF1">
    <property type="entry name" value="TYPE IV METHYL-DIRECTED RESTRICTION ENZYME ECOKMCRBC"/>
    <property type="match status" value="1"/>
</dbReference>
<dbReference type="GO" id="GO:0009307">
    <property type="term" value="P:DNA restriction-modification system"/>
    <property type="evidence" value="ECO:0007669"/>
    <property type="project" value="InterPro"/>
</dbReference>
<organism evidence="1 2">
    <name type="scientific">Lactovum miscens</name>
    <dbReference type="NCBI Taxonomy" id="190387"/>
    <lineage>
        <taxon>Bacteria</taxon>
        <taxon>Bacillati</taxon>
        <taxon>Bacillota</taxon>
        <taxon>Bacilli</taxon>
        <taxon>Lactobacillales</taxon>
        <taxon>Streptococcaceae</taxon>
        <taxon>Lactovum</taxon>
    </lineage>
</organism>
<dbReference type="Proteomes" id="UP000562464">
    <property type="component" value="Unassembled WGS sequence"/>
</dbReference>
<dbReference type="AlphaFoldDB" id="A0A841C4H0"/>
<dbReference type="InterPro" id="IPR014407">
    <property type="entry name" value="McrC_bac"/>
</dbReference>
<proteinExistence type="predicted"/>
<dbReference type="EMBL" id="JACHHV010000001">
    <property type="protein sequence ID" value="MBB5887147.1"/>
    <property type="molecule type" value="Genomic_DNA"/>
</dbReference>
<comment type="caution">
    <text evidence="1">The sequence shown here is derived from an EMBL/GenBank/DDBJ whole genome shotgun (WGS) entry which is preliminary data.</text>
</comment>
<name>A0A841C4H0_9LACT</name>